<feature type="region of interest" description="Disordered" evidence="1">
    <location>
        <begin position="1"/>
        <end position="24"/>
    </location>
</feature>
<organism evidence="2 3">
    <name type="scientific">Microbacterium salsuginis</name>
    <dbReference type="NCBI Taxonomy" id="2722803"/>
    <lineage>
        <taxon>Bacteria</taxon>
        <taxon>Bacillati</taxon>
        <taxon>Actinomycetota</taxon>
        <taxon>Actinomycetes</taxon>
        <taxon>Micrococcales</taxon>
        <taxon>Microbacteriaceae</taxon>
        <taxon>Microbacterium</taxon>
    </lineage>
</organism>
<keyword evidence="3" id="KW-1185">Reference proteome</keyword>
<dbReference type="EMBL" id="JABACI010000001">
    <property type="protein sequence ID" value="NLP82566.1"/>
    <property type="molecule type" value="Genomic_DNA"/>
</dbReference>
<evidence type="ECO:0000256" key="1">
    <source>
        <dbReference type="SAM" id="MobiDB-lite"/>
    </source>
</evidence>
<comment type="caution">
    <text evidence="2">The sequence shown here is derived from an EMBL/GenBank/DDBJ whole genome shotgun (WGS) entry which is preliminary data.</text>
</comment>
<evidence type="ECO:0000313" key="3">
    <source>
        <dbReference type="Proteomes" id="UP001429745"/>
    </source>
</evidence>
<reference evidence="2 3" key="1">
    <citation type="submission" date="2020-04" db="EMBL/GenBank/DDBJ databases">
        <title>CFH 90308 Microbacterium sp.</title>
        <authorList>
            <person name="Nie G."/>
            <person name="Ming H."/>
            <person name="Xia T."/>
        </authorList>
    </citation>
    <scope>NUCLEOTIDE SEQUENCE [LARGE SCALE GENOMIC DNA]</scope>
    <source>
        <strain evidence="2 3">CFH 90308</strain>
    </source>
</reference>
<sequence>MSSPAPDETGAQIQAAANGAPLPPGVVQLGPPQIIASVDEPGTYEAVVRICSEPIDREQLVVVGNIIAKTIYSDPSHESLSVLVVTSWVPDGAGSVETADSIRTRDYSVILWDSETAPPNASAWE</sequence>
<gene>
    <name evidence="2" type="ORF">HF576_01765</name>
</gene>
<evidence type="ECO:0000313" key="2">
    <source>
        <dbReference type="EMBL" id="NLP82566.1"/>
    </source>
</evidence>
<name>A0ABX1KAX7_9MICO</name>
<dbReference type="Proteomes" id="UP001429745">
    <property type="component" value="Unassembled WGS sequence"/>
</dbReference>
<proteinExistence type="predicted"/>
<accession>A0ABX1KAX7</accession>
<protein>
    <submittedName>
        <fullName evidence="2">Uncharacterized protein</fullName>
    </submittedName>
</protein>
<dbReference type="RefSeq" id="WP_168911058.1">
    <property type="nucleotide sequence ID" value="NZ_JABACI010000001.1"/>
</dbReference>